<evidence type="ECO:0000256" key="8">
    <source>
        <dbReference type="ARBA" id="ARBA00026068"/>
    </source>
</evidence>
<evidence type="ECO:0000256" key="3">
    <source>
        <dbReference type="ARBA" id="ARBA00022490"/>
    </source>
</evidence>
<dbReference type="GO" id="GO:0000917">
    <property type="term" value="P:division septum assembly"/>
    <property type="evidence" value="ECO:0007669"/>
    <property type="project" value="UniProtKB-KW"/>
</dbReference>
<comment type="subunit">
    <text evidence="8">Homodimer. Interacts with FtsZ.</text>
</comment>
<dbReference type="PANTHER" id="PTHR34981:SF1">
    <property type="entry name" value="CELL DIVISION PROTEIN ZAPA"/>
    <property type="match status" value="1"/>
</dbReference>
<keyword evidence="4 11" id="KW-0132">Cell division</keyword>
<evidence type="ECO:0000256" key="10">
    <source>
        <dbReference type="SAM" id="Coils"/>
    </source>
</evidence>
<dbReference type="eggNOG" id="COG3027">
    <property type="taxonomic scope" value="Bacteria"/>
</dbReference>
<dbReference type="Pfam" id="PF05164">
    <property type="entry name" value="ZapA"/>
    <property type="match status" value="1"/>
</dbReference>
<dbReference type="InterPro" id="IPR053712">
    <property type="entry name" value="Bac_CellDiv_Activator"/>
</dbReference>
<keyword evidence="12" id="KW-1185">Reference proteome</keyword>
<dbReference type="SUPFAM" id="SSF102829">
    <property type="entry name" value="Cell division protein ZapA-like"/>
    <property type="match status" value="1"/>
</dbReference>
<evidence type="ECO:0000256" key="2">
    <source>
        <dbReference type="ARBA" id="ARBA00015195"/>
    </source>
</evidence>
<dbReference type="EMBL" id="ADGQ01000061">
    <property type="protein sequence ID" value="EFM64345.1"/>
    <property type="molecule type" value="Genomic_DNA"/>
</dbReference>
<dbReference type="PANTHER" id="PTHR34981">
    <property type="entry name" value="CELL DIVISION PROTEIN ZAPA"/>
    <property type="match status" value="1"/>
</dbReference>
<evidence type="ECO:0000256" key="7">
    <source>
        <dbReference type="ARBA" id="ARBA00024910"/>
    </source>
</evidence>
<name>E0E443_9FIRM</name>
<comment type="caution">
    <text evidence="11">The sequence shown here is derived from an EMBL/GenBank/DDBJ whole genome shotgun (WGS) entry which is preliminary data.</text>
</comment>
<reference evidence="11 12" key="1">
    <citation type="submission" date="2010-08" db="EMBL/GenBank/DDBJ databases">
        <authorList>
            <person name="Harkins D.M."/>
            <person name="Madupu R."/>
            <person name="Durkin A.S."/>
            <person name="Torralba M."/>
            <person name="Methe B."/>
            <person name="Sutton G.G."/>
            <person name="Nelson K.E."/>
        </authorList>
    </citation>
    <scope>NUCLEOTIDE SEQUENCE [LARGE SCALE GENOMIC DNA]</scope>
    <source>
        <strain evidence="11 12">DSM 17678</strain>
    </source>
</reference>
<dbReference type="GO" id="GO:0005829">
    <property type="term" value="C:cytosol"/>
    <property type="evidence" value="ECO:0007669"/>
    <property type="project" value="TreeGrafter"/>
</dbReference>
<dbReference type="Proteomes" id="UP000003244">
    <property type="component" value="Unassembled WGS sequence"/>
</dbReference>
<dbReference type="GO" id="GO:0043093">
    <property type="term" value="P:FtsZ-dependent cytokinesis"/>
    <property type="evidence" value="ECO:0007669"/>
    <property type="project" value="TreeGrafter"/>
</dbReference>
<dbReference type="InterPro" id="IPR007838">
    <property type="entry name" value="Cell_div_ZapA-like"/>
</dbReference>
<keyword evidence="10" id="KW-0175">Coiled coil</keyword>
<dbReference type="SUPFAM" id="SSF57997">
    <property type="entry name" value="Tropomyosin"/>
    <property type="match status" value="1"/>
</dbReference>
<evidence type="ECO:0000256" key="9">
    <source>
        <dbReference type="ARBA" id="ARBA00033158"/>
    </source>
</evidence>
<dbReference type="InterPro" id="IPR036192">
    <property type="entry name" value="Cell_div_ZapA-like_sf"/>
</dbReference>
<dbReference type="STRING" id="596315.HMPREF0634_0259"/>
<dbReference type="GO" id="GO:0030428">
    <property type="term" value="C:cell septum"/>
    <property type="evidence" value="ECO:0007669"/>
    <property type="project" value="TreeGrafter"/>
</dbReference>
<keyword evidence="3" id="KW-0963">Cytoplasm</keyword>
<dbReference type="AlphaFoldDB" id="E0E443"/>
<comment type="function">
    <text evidence="7">Activator of cell division through the inhibition of FtsZ GTPase activity, therefore promoting FtsZ assembly into bundles of protofilaments necessary for the formation of the division Z ring. It is recruited early at mid-cell but it is not essential for cell division.</text>
</comment>
<dbReference type="GO" id="GO:0032153">
    <property type="term" value="C:cell division site"/>
    <property type="evidence" value="ECO:0007669"/>
    <property type="project" value="TreeGrafter"/>
</dbReference>
<keyword evidence="6" id="KW-0131">Cell cycle</keyword>
<accession>E0E443</accession>
<comment type="subcellular location">
    <subcellularLocation>
        <location evidence="1">Cytoplasm</location>
    </subcellularLocation>
</comment>
<gene>
    <name evidence="11" type="primary">zapA</name>
    <name evidence="11" type="ORF">HMPREF0634_0259</name>
</gene>
<evidence type="ECO:0000256" key="1">
    <source>
        <dbReference type="ARBA" id="ARBA00004496"/>
    </source>
</evidence>
<evidence type="ECO:0000313" key="12">
    <source>
        <dbReference type="Proteomes" id="UP000003244"/>
    </source>
</evidence>
<organism evidence="11 12">
    <name type="scientific">Peptostreptococcus stomatis DSM 17678</name>
    <dbReference type="NCBI Taxonomy" id="596315"/>
    <lineage>
        <taxon>Bacteria</taxon>
        <taxon>Bacillati</taxon>
        <taxon>Bacillota</taxon>
        <taxon>Clostridia</taxon>
        <taxon>Peptostreptococcales</taxon>
        <taxon>Peptostreptococcaceae</taxon>
        <taxon>Peptostreptococcus</taxon>
    </lineage>
</organism>
<dbReference type="Gene3D" id="6.10.250.790">
    <property type="match status" value="1"/>
</dbReference>
<evidence type="ECO:0000256" key="5">
    <source>
        <dbReference type="ARBA" id="ARBA00023210"/>
    </source>
</evidence>
<protein>
    <recommendedName>
        <fullName evidence="2">Cell division protein ZapA</fullName>
    </recommendedName>
    <alternativeName>
        <fullName evidence="9">Z ring-associated protein ZapA</fullName>
    </alternativeName>
</protein>
<evidence type="ECO:0000256" key="6">
    <source>
        <dbReference type="ARBA" id="ARBA00023306"/>
    </source>
</evidence>
<feature type="coiled-coil region" evidence="10">
    <location>
        <begin position="71"/>
        <end position="190"/>
    </location>
</feature>
<evidence type="ECO:0000313" key="11">
    <source>
        <dbReference type="EMBL" id="EFM64345.1"/>
    </source>
</evidence>
<evidence type="ECO:0000256" key="4">
    <source>
        <dbReference type="ARBA" id="ARBA00022618"/>
    </source>
</evidence>
<dbReference type="GO" id="GO:0000921">
    <property type="term" value="P:septin ring assembly"/>
    <property type="evidence" value="ECO:0007669"/>
    <property type="project" value="TreeGrafter"/>
</dbReference>
<keyword evidence="5" id="KW-0717">Septation</keyword>
<sequence length="193" mass="21765">MDMNRVSVKIDGVDYQIAGEKNEAEIVKVAKYIDGELKNISKAAPSLNKTSAAILTSVNIADKLFDRDREIEELKKEIYQMKETDSNKNEEVEKEFDNVLLKLEEADSKIADLKIKISKLETDLASKDETIKKLETSGGQVGGDVDKIVKSLEMKVKEMENKVAVAENMAAEFQNKAYNLQLNYEELKNKTNK</sequence>
<proteinExistence type="predicted"/>